<feature type="transmembrane region" description="Helical" evidence="7">
    <location>
        <begin position="292"/>
        <end position="311"/>
    </location>
</feature>
<dbReference type="PANTHER" id="PTHR43163:SF9">
    <property type="entry name" value="ABC TRANSPORTER PERMEASE PROTEIN"/>
    <property type="match status" value="1"/>
</dbReference>
<feature type="transmembrane region" description="Helical" evidence="7">
    <location>
        <begin position="142"/>
        <end position="168"/>
    </location>
</feature>
<name>A0ABW0H351_9HYPH</name>
<feature type="transmembrane region" description="Helical" evidence="7">
    <location>
        <begin position="104"/>
        <end position="130"/>
    </location>
</feature>
<keyword evidence="3" id="KW-1003">Cell membrane</keyword>
<dbReference type="Gene3D" id="1.10.3720.10">
    <property type="entry name" value="MetI-like"/>
    <property type="match status" value="1"/>
</dbReference>
<evidence type="ECO:0000256" key="6">
    <source>
        <dbReference type="ARBA" id="ARBA00023136"/>
    </source>
</evidence>
<evidence type="ECO:0000256" key="2">
    <source>
        <dbReference type="ARBA" id="ARBA00022448"/>
    </source>
</evidence>
<evidence type="ECO:0000259" key="8">
    <source>
        <dbReference type="PROSITE" id="PS50928"/>
    </source>
</evidence>
<feature type="transmembrane region" description="Helical" evidence="7">
    <location>
        <begin position="246"/>
        <end position="272"/>
    </location>
</feature>
<protein>
    <submittedName>
        <fullName evidence="9">ABC transporter permease</fullName>
    </submittedName>
</protein>
<evidence type="ECO:0000256" key="1">
    <source>
        <dbReference type="ARBA" id="ARBA00004651"/>
    </source>
</evidence>
<sequence length="329" mass="35257">MKRISHLFRRRLLSAIPVLLIVIAGSFLLLELAPGDAADAYLLSIGGGDPALVQALRQSYGLEGSAISRLWLYLSSLARFDLGWSVIFNRPVGDLVLERLPTTLWLMGSAVTLAFTLGSMLGIVAGARPASWWDRLLSTGSLALYAVPGFWLGLVLIVIFSVQLRWFPTSGLETIASGKQGLARARDIAWHLALPVASLGLLYLALFLRLMRAGMAEAWRQDYALAARARGLGPVRIAIFHIARNALLPLVTMLGLQAASMLGGSVVIESVFAIPGFGRLAHEAVAGRDAPLLTGIILVSAILVIFVNLLVDMAYAALDPRVGANEARA</sequence>
<keyword evidence="6 7" id="KW-0472">Membrane</keyword>
<evidence type="ECO:0000313" key="10">
    <source>
        <dbReference type="Proteomes" id="UP001596016"/>
    </source>
</evidence>
<gene>
    <name evidence="9" type="ORF">ACFPLB_17080</name>
</gene>
<keyword evidence="4 7" id="KW-0812">Transmembrane</keyword>
<comment type="subcellular location">
    <subcellularLocation>
        <location evidence="1 7">Cell membrane</location>
        <topology evidence="1 7">Multi-pass membrane protein</topology>
    </subcellularLocation>
</comment>
<feature type="domain" description="ABC transmembrane type-1" evidence="8">
    <location>
        <begin position="100"/>
        <end position="315"/>
    </location>
</feature>
<dbReference type="EMBL" id="JBHSLL010000062">
    <property type="protein sequence ID" value="MFC5387675.1"/>
    <property type="molecule type" value="Genomic_DNA"/>
</dbReference>
<evidence type="ECO:0000256" key="3">
    <source>
        <dbReference type="ARBA" id="ARBA00022475"/>
    </source>
</evidence>
<dbReference type="RefSeq" id="WP_378231914.1">
    <property type="nucleotide sequence ID" value="NZ_JBHSLL010000062.1"/>
</dbReference>
<evidence type="ECO:0000256" key="4">
    <source>
        <dbReference type="ARBA" id="ARBA00022692"/>
    </source>
</evidence>
<feature type="transmembrane region" description="Helical" evidence="7">
    <location>
        <begin position="12"/>
        <end position="33"/>
    </location>
</feature>
<keyword evidence="2 7" id="KW-0813">Transport</keyword>
<accession>A0ABW0H351</accession>
<dbReference type="Proteomes" id="UP001596016">
    <property type="component" value="Unassembled WGS sequence"/>
</dbReference>
<dbReference type="Pfam" id="PF00528">
    <property type="entry name" value="BPD_transp_1"/>
    <property type="match status" value="1"/>
</dbReference>
<feature type="transmembrane region" description="Helical" evidence="7">
    <location>
        <begin position="188"/>
        <end position="210"/>
    </location>
</feature>
<dbReference type="InterPro" id="IPR000515">
    <property type="entry name" value="MetI-like"/>
</dbReference>
<comment type="caution">
    <text evidence="9">The sequence shown here is derived from an EMBL/GenBank/DDBJ whole genome shotgun (WGS) entry which is preliminary data.</text>
</comment>
<dbReference type="PANTHER" id="PTHR43163">
    <property type="entry name" value="DIPEPTIDE TRANSPORT SYSTEM PERMEASE PROTEIN DPPB-RELATED"/>
    <property type="match status" value="1"/>
</dbReference>
<dbReference type="PROSITE" id="PS50928">
    <property type="entry name" value="ABC_TM1"/>
    <property type="match status" value="1"/>
</dbReference>
<evidence type="ECO:0000313" key="9">
    <source>
        <dbReference type="EMBL" id="MFC5387675.1"/>
    </source>
</evidence>
<comment type="similarity">
    <text evidence="7">Belongs to the binding-protein-dependent transport system permease family.</text>
</comment>
<dbReference type="CDD" id="cd06261">
    <property type="entry name" value="TM_PBP2"/>
    <property type="match status" value="1"/>
</dbReference>
<reference evidence="10" key="1">
    <citation type="journal article" date="2019" name="Int. J. Syst. Evol. Microbiol.">
        <title>The Global Catalogue of Microorganisms (GCM) 10K type strain sequencing project: providing services to taxonomists for standard genome sequencing and annotation.</title>
        <authorList>
            <consortium name="The Broad Institute Genomics Platform"/>
            <consortium name="The Broad Institute Genome Sequencing Center for Infectious Disease"/>
            <person name="Wu L."/>
            <person name="Ma J."/>
        </authorList>
    </citation>
    <scope>NUCLEOTIDE SEQUENCE [LARGE SCALE GENOMIC DNA]</scope>
    <source>
        <strain evidence="10">CGMCC 4.1415</strain>
    </source>
</reference>
<keyword evidence="5 7" id="KW-1133">Transmembrane helix</keyword>
<evidence type="ECO:0000256" key="5">
    <source>
        <dbReference type="ARBA" id="ARBA00022989"/>
    </source>
</evidence>
<dbReference type="SUPFAM" id="SSF161098">
    <property type="entry name" value="MetI-like"/>
    <property type="match status" value="1"/>
</dbReference>
<dbReference type="InterPro" id="IPR035906">
    <property type="entry name" value="MetI-like_sf"/>
</dbReference>
<organism evidence="9 10">
    <name type="scientific">Aquamicrobium segne</name>
    <dbReference type="NCBI Taxonomy" id="469547"/>
    <lineage>
        <taxon>Bacteria</taxon>
        <taxon>Pseudomonadati</taxon>
        <taxon>Pseudomonadota</taxon>
        <taxon>Alphaproteobacteria</taxon>
        <taxon>Hyphomicrobiales</taxon>
        <taxon>Phyllobacteriaceae</taxon>
        <taxon>Aquamicrobium</taxon>
    </lineage>
</organism>
<evidence type="ECO:0000256" key="7">
    <source>
        <dbReference type="RuleBase" id="RU363032"/>
    </source>
</evidence>
<keyword evidence="10" id="KW-1185">Reference proteome</keyword>
<proteinExistence type="inferred from homology"/>